<evidence type="ECO:0000259" key="14">
    <source>
        <dbReference type="Pfam" id="PF04082"/>
    </source>
</evidence>
<dbReference type="EMBL" id="JNOM01000009">
    <property type="protein sequence ID" value="KNG90753.1"/>
    <property type="molecule type" value="Genomic_DNA"/>
</dbReference>
<evidence type="ECO:0000256" key="11">
    <source>
        <dbReference type="ARBA" id="ARBA00023242"/>
    </source>
</evidence>
<dbReference type="InterPro" id="IPR009600">
    <property type="entry name" value="PIG-U"/>
</dbReference>
<keyword evidence="5 13" id="KW-0812">Transmembrane</keyword>
<evidence type="ECO:0000256" key="12">
    <source>
        <dbReference type="SAM" id="MobiDB-lite"/>
    </source>
</evidence>
<comment type="similarity">
    <text evidence="3">Belongs to the PIGU family.</text>
</comment>
<protein>
    <recommendedName>
        <fullName evidence="14">Xylanolytic transcriptional activator regulatory domain-containing protein</fullName>
    </recommendedName>
</protein>
<dbReference type="RefSeq" id="XP_015411676.1">
    <property type="nucleotide sequence ID" value="XM_015546100.1"/>
</dbReference>
<keyword evidence="4" id="KW-0337">GPI-anchor biosynthesis</keyword>
<evidence type="ECO:0000256" key="10">
    <source>
        <dbReference type="ARBA" id="ARBA00023163"/>
    </source>
</evidence>
<keyword evidence="10" id="KW-0804">Transcription</keyword>
<accession>A0A0L1JH85</accession>
<dbReference type="GO" id="GO:0042765">
    <property type="term" value="C:GPI-anchor transamidase complex"/>
    <property type="evidence" value="ECO:0007669"/>
    <property type="project" value="InterPro"/>
</dbReference>
<name>A0A0L1JH85_ASPN3</name>
<feature type="compositionally biased region" description="Polar residues" evidence="12">
    <location>
        <begin position="62"/>
        <end position="80"/>
    </location>
</feature>
<dbReference type="UniPathway" id="UPA00196"/>
<reference evidence="15 16" key="1">
    <citation type="submission" date="2014-06" db="EMBL/GenBank/DDBJ databases">
        <title>The Genome of the Aflatoxigenic Filamentous Fungus Aspergillus nomius.</title>
        <authorList>
            <person name="Moore M.G."/>
            <person name="Shannon B.M."/>
            <person name="Brian M.M."/>
        </authorList>
    </citation>
    <scope>NUCLEOTIDE SEQUENCE [LARGE SCALE GENOMIC DNA]</scope>
    <source>
        <strain evidence="15 16">NRRL 13137</strain>
    </source>
</reference>
<dbReference type="CDD" id="cd12148">
    <property type="entry name" value="fungal_TF_MHR"/>
    <property type="match status" value="1"/>
</dbReference>
<evidence type="ECO:0000256" key="6">
    <source>
        <dbReference type="ARBA" id="ARBA00022824"/>
    </source>
</evidence>
<sequence length="1104" mass="124451">MRQMSFPEHTGEGEEPCCYYHPAPMTRPGTKYRHFRMTNPSALGRRRNASLDSPSTTFLLSQSHSSEITQGKLNEEQPGTTGDPGLVSTSPKTSPGTDTRPVVPSTSRLTIATHYLMVLYASYSHYRDLIFNYLDRSRSFVIPRPLLFELFSTLYDDMKAGVDLHSDLTQNTRKSIPSISVNTTVEEFCGWFRGTNLRWELLGVVFALAGLASVHTAEPQKPLSYESFATDMYTASRACIEICEEFNQLNDMTTWLRHTNVALASNLFGDTSSILYRCFSSLTAELFALRYHRQMSLQSEVPFFMSETRKRLFAAAVCRDMNLATLLERPPFIDCNFCDMRYPLDLDEEEIVLVGSELSAALQNLDESGWKTSSEREKLLRPATGIRIRFALSSLRAKILRLSLGNRMECMTKQHLELYQDYENIWARVPMKYRYRSDLWEYLSPRSCVVLLSAHLDHLHCGFQILRMLQQEGQDTLTAILDTSMGLLSGMLDLMKQQERFVELRERFTWIFLFYGLPGAGTLATELHQHTLKGLPLPTSIPCSRIVRDLSVAISWVEKQNLPTRSDYQLCLQISKVISRLLDDTLNRGLVPAKNTNSQLEKVPQEQQVPEGFHIDRSSNSSDKSQPLPEPFTSEDFLNWIDDLGQLDRPTRTVPHAKSTGPVDVDPVRLCTALAIFPDSVMPVDRRQAAVFVGAFALRLLLLVLFPSLPDLLTGRVEVSTPVSSFKRLQEGLFLYTRNVSPYDGGVFHQAPLLLPIFALLPNAREFPVPTALFYSLIDLINANALITISDSGQAVSGRLFSALRKHIKWDGVSVAAWFLFNPFTIATCLGRSTAVFTTTGILYALSNAVSGNSLNAMLSLGFASYLSIYPALLFIPLVLLCYDRRAQGPKPPSGVAIFAMQHLVIFLLSIAGLLGISCLIVGDFSQFISATYGFQLLVPDLTPNVGLWWYFFIEMFDSFREFFLGVFWLHLAAYVGGLTVRLRRQPLFVIASLLGIFAVFKPYPSISDASLYFALLPLYRHLFPLMRYTFFAVSALLYATLLGPAFYHLWIYAGSGNANFFYAITLVWSLGLSILLADTIFAVLRDEWEQENPEMRGKEARQI</sequence>
<keyword evidence="7 13" id="KW-1133">Transmembrane helix</keyword>
<evidence type="ECO:0000256" key="7">
    <source>
        <dbReference type="ARBA" id="ARBA00022989"/>
    </source>
</evidence>
<evidence type="ECO:0000256" key="9">
    <source>
        <dbReference type="ARBA" id="ARBA00023136"/>
    </source>
</evidence>
<feature type="transmembrane region" description="Helical" evidence="13">
    <location>
        <begin position="988"/>
        <end position="1006"/>
    </location>
</feature>
<dbReference type="PANTHER" id="PTHR13121:SF0">
    <property type="entry name" value="PHOSPHATIDYLINOSITOL GLYCAN ANCHOR BIOSYNTHESIS CLASS U PROTEIN"/>
    <property type="match status" value="1"/>
</dbReference>
<organism evidence="15 16">
    <name type="scientific">Aspergillus nomiae NRRL (strain ATCC 15546 / NRRL 13137 / CBS 260.88 / M93)</name>
    <dbReference type="NCBI Taxonomy" id="1509407"/>
    <lineage>
        <taxon>Eukaryota</taxon>
        <taxon>Fungi</taxon>
        <taxon>Dikarya</taxon>
        <taxon>Ascomycota</taxon>
        <taxon>Pezizomycotina</taxon>
        <taxon>Eurotiomycetes</taxon>
        <taxon>Eurotiomycetidae</taxon>
        <taxon>Eurotiales</taxon>
        <taxon>Aspergillaceae</taxon>
        <taxon>Aspergillus</taxon>
        <taxon>Aspergillus subgen. Circumdati</taxon>
    </lineage>
</organism>
<dbReference type="GeneID" id="26802646"/>
<dbReference type="GO" id="GO:0016255">
    <property type="term" value="P:attachment of GPI anchor to protein"/>
    <property type="evidence" value="ECO:0007669"/>
    <property type="project" value="InterPro"/>
</dbReference>
<evidence type="ECO:0000313" key="15">
    <source>
        <dbReference type="EMBL" id="KNG90753.1"/>
    </source>
</evidence>
<evidence type="ECO:0000256" key="13">
    <source>
        <dbReference type="SAM" id="Phobius"/>
    </source>
</evidence>
<comment type="caution">
    <text evidence="15">The sequence shown here is derived from an EMBL/GenBank/DDBJ whole genome shotgun (WGS) entry which is preliminary data.</text>
</comment>
<keyword evidence="6" id="KW-0256">Endoplasmic reticulum</keyword>
<dbReference type="PANTHER" id="PTHR13121">
    <property type="entry name" value="GPI TRANSAMIDASE COMPONENT PIG-U"/>
    <property type="match status" value="1"/>
</dbReference>
<feature type="transmembrane region" description="Helical" evidence="13">
    <location>
        <begin position="949"/>
        <end position="976"/>
    </location>
</feature>
<dbReference type="GO" id="GO:0003677">
    <property type="term" value="F:DNA binding"/>
    <property type="evidence" value="ECO:0007669"/>
    <property type="project" value="InterPro"/>
</dbReference>
<keyword evidence="11" id="KW-0539">Nucleus</keyword>
<feature type="transmembrane region" description="Helical" evidence="13">
    <location>
        <begin position="858"/>
        <end position="883"/>
    </location>
</feature>
<evidence type="ECO:0000256" key="2">
    <source>
        <dbReference type="ARBA" id="ARBA00004687"/>
    </source>
</evidence>
<feature type="transmembrane region" description="Helical" evidence="13">
    <location>
        <begin position="1060"/>
        <end position="1085"/>
    </location>
</feature>
<gene>
    <name evidence="15" type="ORF">ANOM_000842</name>
</gene>
<dbReference type="Pfam" id="PF04082">
    <property type="entry name" value="Fungal_trans"/>
    <property type="match status" value="1"/>
</dbReference>
<evidence type="ECO:0000256" key="3">
    <source>
        <dbReference type="ARBA" id="ARBA00010026"/>
    </source>
</evidence>
<dbReference type="AlphaFoldDB" id="A0A0L1JH85"/>
<evidence type="ECO:0000256" key="1">
    <source>
        <dbReference type="ARBA" id="ARBA00004477"/>
    </source>
</evidence>
<dbReference type="GO" id="GO:0006506">
    <property type="term" value="P:GPI anchor biosynthetic process"/>
    <property type="evidence" value="ECO:0007669"/>
    <property type="project" value="UniProtKB-UniPathway"/>
</dbReference>
<comment type="subcellular location">
    <subcellularLocation>
        <location evidence="1">Endoplasmic reticulum membrane</location>
        <topology evidence="1">Multi-pass membrane protein</topology>
    </subcellularLocation>
</comment>
<keyword evidence="16" id="KW-1185">Reference proteome</keyword>
<feature type="transmembrane region" description="Helical" evidence="13">
    <location>
        <begin position="904"/>
        <end position="929"/>
    </location>
</feature>
<dbReference type="STRING" id="1509407.A0A0L1JH85"/>
<dbReference type="GO" id="GO:0006351">
    <property type="term" value="P:DNA-templated transcription"/>
    <property type="evidence" value="ECO:0007669"/>
    <property type="project" value="InterPro"/>
</dbReference>
<feature type="domain" description="Xylanolytic transcriptional activator regulatory" evidence="14">
    <location>
        <begin position="288"/>
        <end position="363"/>
    </location>
</feature>
<proteinExistence type="inferred from homology"/>
<keyword evidence="8" id="KW-0805">Transcription regulation</keyword>
<evidence type="ECO:0000256" key="8">
    <source>
        <dbReference type="ARBA" id="ARBA00023015"/>
    </source>
</evidence>
<comment type="pathway">
    <text evidence="2">Glycolipid biosynthesis; glycosylphosphatidylinositol-anchor biosynthesis.</text>
</comment>
<feature type="transmembrane region" description="Helical" evidence="13">
    <location>
        <begin position="815"/>
        <end position="846"/>
    </location>
</feature>
<dbReference type="Pfam" id="PF06728">
    <property type="entry name" value="PIG-U"/>
    <property type="match status" value="1"/>
</dbReference>
<evidence type="ECO:0000256" key="4">
    <source>
        <dbReference type="ARBA" id="ARBA00022502"/>
    </source>
</evidence>
<feature type="transmembrane region" description="Helical" evidence="13">
    <location>
        <begin position="1026"/>
        <end position="1048"/>
    </location>
</feature>
<feature type="compositionally biased region" description="Polar residues" evidence="12">
    <location>
        <begin position="87"/>
        <end position="97"/>
    </location>
</feature>
<evidence type="ECO:0000256" key="5">
    <source>
        <dbReference type="ARBA" id="ARBA00022692"/>
    </source>
</evidence>
<evidence type="ECO:0000313" key="16">
    <source>
        <dbReference type="Proteomes" id="UP000037505"/>
    </source>
</evidence>
<keyword evidence="9 13" id="KW-0472">Membrane</keyword>
<dbReference type="OrthoDB" id="4898680at2759"/>
<feature type="region of interest" description="Disordered" evidence="12">
    <location>
        <begin position="62"/>
        <end position="104"/>
    </location>
</feature>
<dbReference type="InterPro" id="IPR007219">
    <property type="entry name" value="XnlR_reg_dom"/>
</dbReference>
<dbReference type="GO" id="GO:0008270">
    <property type="term" value="F:zinc ion binding"/>
    <property type="evidence" value="ECO:0007669"/>
    <property type="project" value="InterPro"/>
</dbReference>
<dbReference type="Proteomes" id="UP000037505">
    <property type="component" value="Unassembled WGS sequence"/>
</dbReference>